<dbReference type="Proteomes" id="UP001642360">
    <property type="component" value="Unassembled WGS sequence"/>
</dbReference>
<gene>
    <name evidence="1" type="ORF">ILEXP_LOCUS57299</name>
</gene>
<comment type="caution">
    <text evidence="1">The sequence shown here is derived from an EMBL/GenBank/DDBJ whole genome shotgun (WGS) entry which is preliminary data.</text>
</comment>
<dbReference type="AlphaFoldDB" id="A0ABC8V0D5"/>
<evidence type="ECO:0000313" key="1">
    <source>
        <dbReference type="EMBL" id="CAK9186803.1"/>
    </source>
</evidence>
<evidence type="ECO:0000313" key="2">
    <source>
        <dbReference type="Proteomes" id="UP001642360"/>
    </source>
</evidence>
<dbReference type="EMBL" id="CAUOFW020009713">
    <property type="protein sequence ID" value="CAK9186803.1"/>
    <property type="molecule type" value="Genomic_DNA"/>
</dbReference>
<reference evidence="1 2" key="1">
    <citation type="submission" date="2024-02" db="EMBL/GenBank/DDBJ databases">
        <authorList>
            <person name="Vignale AGUSTIN F."/>
            <person name="Sosa J E."/>
            <person name="Modenutti C."/>
        </authorList>
    </citation>
    <scope>NUCLEOTIDE SEQUENCE [LARGE SCALE GENOMIC DNA]</scope>
</reference>
<protein>
    <submittedName>
        <fullName evidence="1">Uncharacterized protein</fullName>
    </submittedName>
</protein>
<name>A0ABC8V0D5_9AQUA</name>
<sequence>MDGPMSSLKMRHEGTHAHGDVIIVIETRASMETRRPSLLAVPREGNGRISNGGLPMGDATSGLFLGAGLPWVMQVLGPFRRCPPFGDASAGLPFDDACWSPLYCAELANGLVGCRLARAMGTGRRLEY</sequence>
<keyword evidence="2" id="KW-1185">Reference proteome</keyword>
<proteinExistence type="predicted"/>
<accession>A0ABC8V0D5</accession>
<organism evidence="1 2">
    <name type="scientific">Ilex paraguariensis</name>
    <name type="common">yerba mate</name>
    <dbReference type="NCBI Taxonomy" id="185542"/>
    <lineage>
        <taxon>Eukaryota</taxon>
        <taxon>Viridiplantae</taxon>
        <taxon>Streptophyta</taxon>
        <taxon>Embryophyta</taxon>
        <taxon>Tracheophyta</taxon>
        <taxon>Spermatophyta</taxon>
        <taxon>Magnoliopsida</taxon>
        <taxon>eudicotyledons</taxon>
        <taxon>Gunneridae</taxon>
        <taxon>Pentapetalae</taxon>
        <taxon>asterids</taxon>
        <taxon>campanulids</taxon>
        <taxon>Aquifoliales</taxon>
        <taxon>Aquifoliaceae</taxon>
        <taxon>Ilex</taxon>
    </lineage>
</organism>